<evidence type="ECO:0000313" key="3">
    <source>
        <dbReference type="WBParaSite" id="PDA_v2.g24206.t1"/>
    </source>
</evidence>
<name>A0A914QAK9_9BILA</name>
<feature type="region of interest" description="Disordered" evidence="1">
    <location>
        <begin position="147"/>
        <end position="183"/>
    </location>
</feature>
<dbReference type="WBParaSite" id="PDA_v2.g24206.t1">
    <property type="protein sequence ID" value="PDA_v2.g24206.t1"/>
    <property type="gene ID" value="PDA_v2.g24206"/>
</dbReference>
<sequence>MSSDKSGEEIGDLEESKLPASIPATNEPQNAGPPPPKRFHFLTGGFRYNNELSKAKKEEHRREREKANGTPAKKFKESIRQRLRIPIPKSPLVTTITSMAGAPTPATFASGYYKPNAASQKRADHVPTAVAIQQISDDGDTRFLIIDSPSQKPAEEDTACPMGSTPPNDNHPAADDTVPLQRE</sequence>
<proteinExistence type="predicted"/>
<dbReference type="AlphaFoldDB" id="A0A914QAK9"/>
<reference evidence="3" key="1">
    <citation type="submission" date="2022-11" db="UniProtKB">
        <authorList>
            <consortium name="WormBaseParasite"/>
        </authorList>
    </citation>
    <scope>IDENTIFICATION</scope>
</reference>
<evidence type="ECO:0000256" key="1">
    <source>
        <dbReference type="SAM" id="MobiDB-lite"/>
    </source>
</evidence>
<organism evidence="2 3">
    <name type="scientific">Panagrolaimus davidi</name>
    <dbReference type="NCBI Taxonomy" id="227884"/>
    <lineage>
        <taxon>Eukaryota</taxon>
        <taxon>Metazoa</taxon>
        <taxon>Ecdysozoa</taxon>
        <taxon>Nematoda</taxon>
        <taxon>Chromadorea</taxon>
        <taxon>Rhabditida</taxon>
        <taxon>Tylenchina</taxon>
        <taxon>Panagrolaimomorpha</taxon>
        <taxon>Panagrolaimoidea</taxon>
        <taxon>Panagrolaimidae</taxon>
        <taxon>Panagrolaimus</taxon>
    </lineage>
</organism>
<accession>A0A914QAK9</accession>
<dbReference type="Proteomes" id="UP000887578">
    <property type="component" value="Unplaced"/>
</dbReference>
<evidence type="ECO:0000313" key="2">
    <source>
        <dbReference type="Proteomes" id="UP000887578"/>
    </source>
</evidence>
<feature type="region of interest" description="Disordered" evidence="1">
    <location>
        <begin position="1"/>
        <end position="83"/>
    </location>
</feature>
<feature type="compositionally biased region" description="Basic and acidic residues" evidence="1">
    <location>
        <begin position="53"/>
        <end position="67"/>
    </location>
</feature>
<keyword evidence="2" id="KW-1185">Reference proteome</keyword>
<protein>
    <submittedName>
        <fullName evidence="3">Uncharacterized protein</fullName>
    </submittedName>
</protein>